<sequence length="68" mass="7602">MIDSCFGHTACSEQNSQDLLFPVQWVRSSLTESLKPCSSCGRWSCSWRPFLRIIANAEVSLGTYLCLA</sequence>
<reference evidence="1 3" key="2">
    <citation type="journal article" date="2018" name="Plant J.">
        <title>The Physcomitrella patens chromosome-scale assembly reveals moss genome structure and evolution.</title>
        <authorList>
            <person name="Lang D."/>
            <person name="Ullrich K.K."/>
            <person name="Murat F."/>
            <person name="Fuchs J."/>
            <person name="Jenkins J."/>
            <person name="Haas F.B."/>
            <person name="Piednoel M."/>
            <person name="Gundlach H."/>
            <person name="Van Bel M."/>
            <person name="Meyberg R."/>
            <person name="Vives C."/>
            <person name="Morata J."/>
            <person name="Symeonidi A."/>
            <person name="Hiss M."/>
            <person name="Muchero W."/>
            <person name="Kamisugi Y."/>
            <person name="Saleh O."/>
            <person name="Blanc G."/>
            <person name="Decker E.L."/>
            <person name="van Gessel N."/>
            <person name="Grimwood J."/>
            <person name="Hayes R.D."/>
            <person name="Graham S.W."/>
            <person name="Gunter L.E."/>
            <person name="McDaniel S.F."/>
            <person name="Hoernstein S.N.W."/>
            <person name="Larsson A."/>
            <person name="Li F.W."/>
            <person name="Perroud P.F."/>
            <person name="Phillips J."/>
            <person name="Ranjan P."/>
            <person name="Rokshar D.S."/>
            <person name="Rothfels C.J."/>
            <person name="Schneider L."/>
            <person name="Shu S."/>
            <person name="Stevenson D.W."/>
            <person name="Thummler F."/>
            <person name="Tillich M."/>
            <person name="Villarreal Aguilar J.C."/>
            <person name="Widiez T."/>
            <person name="Wong G.K."/>
            <person name="Wymore A."/>
            <person name="Zhang Y."/>
            <person name="Zimmer A.D."/>
            <person name="Quatrano R.S."/>
            <person name="Mayer K.F.X."/>
            <person name="Goodstein D."/>
            <person name="Casacuberta J.M."/>
            <person name="Vandepoele K."/>
            <person name="Reski R."/>
            <person name="Cuming A.C."/>
            <person name="Tuskan G.A."/>
            <person name="Maumus F."/>
            <person name="Salse J."/>
            <person name="Schmutz J."/>
            <person name="Rensing S.A."/>
        </authorList>
    </citation>
    <scope>NUCLEOTIDE SEQUENCE [LARGE SCALE GENOMIC DNA]</scope>
    <source>
        <strain evidence="2 3">cv. Gransden 2004</strain>
    </source>
</reference>
<keyword evidence="3" id="KW-1185">Reference proteome</keyword>
<dbReference type="InParanoid" id="A0A2K1KUJ1"/>
<dbReference type="EMBL" id="ABEU02000003">
    <property type="protein sequence ID" value="PNR57457.1"/>
    <property type="molecule type" value="Genomic_DNA"/>
</dbReference>
<reference evidence="2" key="3">
    <citation type="submission" date="2020-12" db="UniProtKB">
        <authorList>
            <consortium name="EnsemblPlants"/>
        </authorList>
    </citation>
    <scope>IDENTIFICATION</scope>
</reference>
<gene>
    <name evidence="1" type="ORF">PHYPA_004451</name>
</gene>
<organism evidence="1">
    <name type="scientific">Physcomitrium patens</name>
    <name type="common">Spreading-leaved earth moss</name>
    <name type="synonym">Physcomitrella patens</name>
    <dbReference type="NCBI Taxonomy" id="3218"/>
    <lineage>
        <taxon>Eukaryota</taxon>
        <taxon>Viridiplantae</taxon>
        <taxon>Streptophyta</taxon>
        <taxon>Embryophyta</taxon>
        <taxon>Bryophyta</taxon>
        <taxon>Bryophytina</taxon>
        <taxon>Bryopsida</taxon>
        <taxon>Funariidae</taxon>
        <taxon>Funariales</taxon>
        <taxon>Funariaceae</taxon>
        <taxon>Physcomitrium</taxon>
    </lineage>
</organism>
<dbReference type="Gramene" id="Pp3c3_15059V3.1">
    <property type="protein sequence ID" value="PAC:32943023.CDS.1"/>
    <property type="gene ID" value="Pp3c3_15059"/>
</dbReference>
<evidence type="ECO:0000313" key="2">
    <source>
        <dbReference type="EnsemblPlants" id="PAC:32943023.CDS.1"/>
    </source>
</evidence>
<evidence type="ECO:0000313" key="3">
    <source>
        <dbReference type="Proteomes" id="UP000006727"/>
    </source>
</evidence>
<accession>A0A2K1KUJ1</accession>
<dbReference type="Proteomes" id="UP000006727">
    <property type="component" value="Chromosome 3"/>
</dbReference>
<dbReference type="EnsemblPlants" id="Pp3c3_15059V3.1">
    <property type="protein sequence ID" value="PAC:32943023.CDS.1"/>
    <property type="gene ID" value="Pp3c3_15059"/>
</dbReference>
<dbReference type="AlphaFoldDB" id="A0A2K1KUJ1"/>
<reference evidence="1 3" key="1">
    <citation type="journal article" date="2008" name="Science">
        <title>The Physcomitrella genome reveals evolutionary insights into the conquest of land by plants.</title>
        <authorList>
            <person name="Rensing S."/>
            <person name="Lang D."/>
            <person name="Zimmer A."/>
            <person name="Terry A."/>
            <person name="Salamov A."/>
            <person name="Shapiro H."/>
            <person name="Nishiyama T."/>
            <person name="Perroud P.-F."/>
            <person name="Lindquist E."/>
            <person name="Kamisugi Y."/>
            <person name="Tanahashi T."/>
            <person name="Sakakibara K."/>
            <person name="Fujita T."/>
            <person name="Oishi K."/>
            <person name="Shin-I T."/>
            <person name="Kuroki Y."/>
            <person name="Toyoda A."/>
            <person name="Suzuki Y."/>
            <person name="Hashimoto A."/>
            <person name="Yamaguchi K."/>
            <person name="Sugano A."/>
            <person name="Kohara Y."/>
            <person name="Fujiyama A."/>
            <person name="Anterola A."/>
            <person name="Aoki S."/>
            <person name="Ashton N."/>
            <person name="Barbazuk W.B."/>
            <person name="Barker E."/>
            <person name="Bennetzen J."/>
            <person name="Bezanilla M."/>
            <person name="Blankenship R."/>
            <person name="Cho S.H."/>
            <person name="Dutcher S."/>
            <person name="Estelle M."/>
            <person name="Fawcett J.A."/>
            <person name="Gundlach H."/>
            <person name="Hanada K."/>
            <person name="Heyl A."/>
            <person name="Hicks K.A."/>
            <person name="Hugh J."/>
            <person name="Lohr M."/>
            <person name="Mayer K."/>
            <person name="Melkozernov A."/>
            <person name="Murata T."/>
            <person name="Nelson D."/>
            <person name="Pils B."/>
            <person name="Prigge M."/>
            <person name="Reiss B."/>
            <person name="Renner T."/>
            <person name="Rombauts S."/>
            <person name="Rushton P."/>
            <person name="Sanderfoot A."/>
            <person name="Schween G."/>
            <person name="Shiu S.-H."/>
            <person name="Stueber K."/>
            <person name="Theodoulou F.L."/>
            <person name="Tu H."/>
            <person name="Van de Peer Y."/>
            <person name="Verrier P.J."/>
            <person name="Waters E."/>
            <person name="Wood A."/>
            <person name="Yang L."/>
            <person name="Cove D."/>
            <person name="Cuming A."/>
            <person name="Hasebe M."/>
            <person name="Lucas S."/>
            <person name="Mishler D.B."/>
            <person name="Reski R."/>
            <person name="Grigoriev I."/>
            <person name="Quatrano R.S."/>
            <person name="Boore J.L."/>
        </authorList>
    </citation>
    <scope>NUCLEOTIDE SEQUENCE [LARGE SCALE GENOMIC DNA]</scope>
    <source>
        <strain evidence="2 3">cv. Gransden 2004</strain>
    </source>
</reference>
<proteinExistence type="predicted"/>
<evidence type="ECO:0000313" key="1">
    <source>
        <dbReference type="EMBL" id="PNR57457.1"/>
    </source>
</evidence>
<protein>
    <submittedName>
        <fullName evidence="1 2">Uncharacterized protein</fullName>
    </submittedName>
</protein>
<name>A0A2K1KUJ1_PHYPA</name>